<dbReference type="GO" id="GO:0030126">
    <property type="term" value="C:COPI vesicle coat"/>
    <property type="evidence" value="ECO:0007669"/>
    <property type="project" value="UniProtKB-UniRule"/>
</dbReference>
<evidence type="ECO:0000256" key="11">
    <source>
        <dbReference type="RuleBase" id="RU366052"/>
    </source>
</evidence>
<keyword evidence="8 10" id="KW-0472">Membrane</keyword>
<dbReference type="InterPro" id="IPR011012">
    <property type="entry name" value="Longin-like_dom_sf"/>
</dbReference>
<comment type="similarity">
    <text evidence="1 10">Belongs to the adaptor complexes medium subunit family. Delta-COP subfamily.</text>
</comment>
<evidence type="ECO:0000256" key="9">
    <source>
        <dbReference type="ARBA" id="ARBA00023329"/>
    </source>
</evidence>
<evidence type="ECO:0000259" key="13">
    <source>
        <dbReference type="PROSITE" id="PS51072"/>
    </source>
</evidence>
<evidence type="ECO:0000256" key="7">
    <source>
        <dbReference type="ARBA" id="ARBA00023034"/>
    </source>
</evidence>
<feature type="region of interest" description="Disordered" evidence="12">
    <location>
        <begin position="159"/>
        <end position="182"/>
    </location>
</feature>
<keyword evidence="15" id="KW-1185">Reference proteome</keyword>
<keyword evidence="4 10" id="KW-0963">Cytoplasm</keyword>
<dbReference type="InterPro" id="IPR036168">
    <property type="entry name" value="AP2_Mu_C_sf"/>
</dbReference>
<dbReference type="AlphaFoldDB" id="A0AB34IPR6"/>
<sequence length="524" mass="56976">MVCLSAAVLTKQGKILIARQFVEMSRMKIENHLATFPKLIGTEKQHNTVETAEVRFVYQPVETLYLLIITNKQSNIVEDLETLRLFTKVLNEYCPVEIDEANVCKNAFELVFAFDEIIALGHRENVSLRDIQVNMEMESHEEKLATMIRQSKEREAQEEMKRKVREMTKDKRAKGIGGGGMGAVRDLAEDMARGNISLGQLPMETGGMGGSSLGGLGSFGASTAPAPLKPKKGEGGMQLGKLKGPPSASLLQAMVDDGEFLPGVTPGKSDPTPASTAVGGKQQPISLSCEEKLVISLKRDGGLESMEVNGVMQLLVSDPNYGKAVVPLKLGANPGFQFKTHPNINKQLWSTSSQLGLKDPARPFPPNQSLGVVKWRMQTNDDSKVPFQVTCWPTPSGSDSFDVTLEYELHKNLELHDLLVSIPIPPDASHTIGSAEVGQASYSRRDGLLQWSVPIVDQSNASATMEFSVAACPSADSIFPISVTFTSRQTMCELEVIDVLSVDDNSPIPHSSSTLLSIESYTIS</sequence>
<comment type="subcellular location">
    <subcellularLocation>
        <location evidence="10 11">Cytoplasm</location>
    </subcellularLocation>
    <subcellularLocation>
        <location evidence="10 11">Cytoplasmic vesicle</location>
        <location evidence="10 11">COPI-coated vesicle membrane</location>
        <topology evidence="10 11">Peripheral membrane protein</topology>
        <orientation evidence="10 11">Cytoplasmic side</orientation>
    </subcellularLocation>
    <subcellularLocation>
        <location evidence="10 11">Golgi apparatus membrane</location>
        <topology evidence="10 11">Peripheral membrane protein</topology>
        <orientation evidence="10 11">Cytoplasmic side</orientation>
    </subcellularLocation>
</comment>
<comment type="caution">
    <text evidence="14">The sequence shown here is derived from an EMBL/GenBank/DDBJ whole genome shotgun (WGS) entry which is preliminary data.</text>
</comment>
<evidence type="ECO:0000313" key="14">
    <source>
        <dbReference type="EMBL" id="KAL1503546.1"/>
    </source>
</evidence>
<evidence type="ECO:0000313" key="15">
    <source>
        <dbReference type="Proteomes" id="UP001515480"/>
    </source>
</evidence>
<feature type="domain" description="MHD" evidence="13">
    <location>
        <begin position="282"/>
        <end position="524"/>
    </location>
</feature>
<dbReference type="SUPFAM" id="SSF64356">
    <property type="entry name" value="SNARE-like"/>
    <property type="match status" value="1"/>
</dbReference>
<dbReference type="GO" id="GO:0006890">
    <property type="term" value="P:retrograde vesicle-mediated transport, Golgi to endoplasmic reticulum"/>
    <property type="evidence" value="ECO:0007669"/>
    <property type="project" value="UniProtKB-UniRule"/>
</dbReference>
<protein>
    <recommendedName>
        <fullName evidence="10">Coatomer subunit delta</fullName>
    </recommendedName>
</protein>
<gene>
    <name evidence="14" type="ORF">AB1Y20_012025</name>
</gene>
<keyword evidence="5 10" id="KW-0931">ER-Golgi transport</keyword>
<dbReference type="Pfam" id="PF01217">
    <property type="entry name" value="Clat_adaptor_s"/>
    <property type="match status" value="1"/>
</dbReference>
<evidence type="ECO:0000256" key="5">
    <source>
        <dbReference type="ARBA" id="ARBA00022892"/>
    </source>
</evidence>
<evidence type="ECO:0000256" key="2">
    <source>
        <dbReference type="ARBA" id="ARBA00011775"/>
    </source>
</evidence>
<evidence type="ECO:0000256" key="4">
    <source>
        <dbReference type="ARBA" id="ARBA00022490"/>
    </source>
</evidence>
<dbReference type="PROSITE" id="PS51072">
    <property type="entry name" value="MHD"/>
    <property type="match status" value="1"/>
</dbReference>
<reference evidence="14 15" key="1">
    <citation type="journal article" date="2024" name="Science">
        <title>Giant polyketide synthase enzymes in the biosynthesis of giant marine polyether toxins.</title>
        <authorList>
            <person name="Fallon T.R."/>
            <person name="Shende V.V."/>
            <person name="Wierzbicki I.H."/>
            <person name="Pendleton A.L."/>
            <person name="Watervoot N.F."/>
            <person name="Auber R.P."/>
            <person name="Gonzalez D.J."/>
            <person name="Wisecaver J.H."/>
            <person name="Moore B.S."/>
        </authorList>
    </citation>
    <scope>NUCLEOTIDE SEQUENCE [LARGE SCALE GENOMIC DNA]</scope>
    <source>
        <strain evidence="14 15">12B1</strain>
    </source>
</reference>
<accession>A0AB34IPR6</accession>
<keyword evidence="3 10" id="KW-0813">Transport</keyword>
<dbReference type="InterPro" id="IPR027059">
    <property type="entry name" value="Coatomer_dsu"/>
</dbReference>
<evidence type="ECO:0000256" key="8">
    <source>
        <dbReference type="ARBA" id="ARBA00023136"/>
    </source>
</evidence>
<dbReference type="EMBL" id="JBGBPQ010000021">
    <property type="protein sequence ID" value="KAL1503546.1"/>
    <property type="molecule type" value="Genomic_DNA"/>
</dbReference>
<dbReference type="PANTHER" id="PTHR10121:SF0">
    <property type="entry name" value="COATOMER SUBUNIT DELTA"/>
    <property type="match status" value="1"/>
</dbReference>
<feature type="compositionally biased region" description="Basic and acidic residues" evidence="12">
    <location>
        <begin position="159"/>
        <end position="170"/>
    </location>
</feature>
<organism evidence="14 15">
    <name type="scientific">Prymnesium parvum</name>
    <name type="common">Toxic golden alga</name>
    <dbReference type="NCBI Taxonomy" id="97485"/>
    <lineage>
        <taxon>Eukaryota</taxon>
        <taxon>Haptista</taxon>
        <taxon>Haptophyta</taxon>
        <taxon>Prymnesiophyceae</taxon>
        <taxon>Prymnesiales</taxon>
        <taxon>Prymnesiaceae</taxon>
        <taxon>Prymnesium</taxon>
    </lineage>
</organism>
<dbReference type="PANTHER" id="PTHR10121">
    <property type="entry name" value="COATOMER SUBUNIT DELTA"/>
    <property type="match status" value="1"/>
</dbReference>
<dbReference type="Gene3D" id="3.30.450.60">
    <property type="match status" value="1"/>
</dbReference>
<dbReference type="InterPro" id="IPR022775">
    <property type="entry name" value="AP_mu_sigma_su"/>
</dbReference>
<evidence type="ECO:0000256" key="3">
    <source>
        <dbReference type="ARBA" id="ARBA00022448"/>
    </source>
</evidence>
<proteinExistence type="inferred from homology"/>
<keyword evidence="6 10" id="KW-0653">Protein transport</keyword>
<evidence type="ECO:0000256" key="10">
    <source>
        <dbReference type="RuleBase" id="RU364018"/>
    </source>
</evidence>
<keyword evidence="7 10" id="KW-0333">Golgi apparatus</keyword>
<dbReference type="FunFam" id="3.30.450.60:FF:000003">
    <property type="entry name" value="Coatomer subunit delta"/>
    <property type="match status" value="1"/>
</dbReference>
<dbReference type="Pfam" id="PF00928">
    <property type="entry name" value="Adap_comp_sub"/>
    <property type="match status" value="1"/>
</dbReference>
<evidence type="ECO:0000256" key="12">
    <source>
        <dbReference type="SAM" id="MobiDB-lite"/>
    </source>
</evidence>
<keyword evidence="9 10" id="KW-0968">Cytoplasmic vesicle</keyword>
<evidence type="ECO:0000256" key="6">
    <source>
        <dbReference type="ARBA" id="ARBA00022927"/>
    </source>
</evidence>
<dbReference type="Proteomes" id="UP001515480">
    <property type="component" value="Unassembled WGS sequence"/>
</dbReference>
<comment type="function">
    <text evidence="10">The coatomer is a cytosolic protein complex that binds to dilysine motifs and reversibly associates with Golgi non-clathrin-coated vesicles, which further mediate biosynthetic protein transport from the ER, via the Golgi up to the trans Golgi network. Coatomer complex is required for budding from Golgi membranes, and is essential for the retrograde Golgi-to-ER transport of dilysine-tagged proteins.</text>
</comment>
<dbReference type="SUPFAM" id="SSF49447">
    <property type="entry name" value="Second domain of Mu2 adaptin subunit (ap50) of ap2 adaptor"/>
    <property type="match status" value="1"/>
</dbReference>
<dbReference type="GO" id="GO:0006888">
    <property type="term" value="P:endoplasmic reticulum to Golgi vesicle-mediated transport"/>
    <property type="evidence" value="ECO:0007669"/>
    <property type="project" value="TreeGrafter"/>
</dbReference>
<name>A0AB34IPR6_PRYPA</name>
<dbReference type="CDD" id="cd09254">
    <property type="entry name" value="AP_delta-COPI_MHD"/>
    <property type="match status" value="1"/>
</dbReference>
<dbReference type="GO" id="GO:0015031">
    <property type="term" value="P:protein transport"/>
    <property type="evidence" value="ECO:0007669"/>
    <property type="project" value="UniProtKB-KW"/>
</dbReference>
<dbReference type="GO" id="GO:0051645">
    <property type="term" value="P:Golgi localization"/>
    <property type="evidence" value="ECO:0007669"/>
    <property type="project" value="TreeGrafter"/>
</dbReference>
<evidence type="ECO:0000256" key="1">
    <source>
        <dbReference type="ARBA" id="ARBA00010516"/>
    </source>
</evidence>
<dbReference type="Gene3D" id="2.60.40.1170">
    <property type="entry name" value="Mu homology domain, subdomain B"/>
    <property type="match status" value="2"/>
</dbReference>
<dbReference type="CDD" id="cd14830">
    <property type="entry name" value="Delta_COP_N"/>
    <property type="match status" value="1"/>
</dbReference>
<dbReference type="GO" id="GO:0000139">
    <property type="term" value="C:Golgi membrane"/>
    <property type="evidence" value="ECO:0007669"/>
    <property type="project" value="UniProtKB-SubCell"/>
</dbReference>
<comment type="subunit">
    <text evidence="2 10">Oligomeric complex that consists of at least the alpha, beta, beta', gamma, delta, epsilon and zeta subunits.</text>
</comment>
<dbReference type="InterPro" id="IPR028565">
    <property type="entry name" value="MHD"/>
</dbReference>